<comment type="caution">
    <text evidence="9">The sequence shown here is derived from an EMBL/GenBank/DDBJ whole genome shotgun (WGS) entry which is preliminary data.</text>
</comment>
<dbReference type="EMBL" id="JASPKZ010009823">
    <property type="protein sequence ID" value="KAJ9575695.1"/>
    <property type="molecule type" value="Genomic_DNA"/>
</dbReference>
<dbReference type="AlphaFoldDB" id="A0AAD8E3A9"/>
<keyword evidence="8" id="KW-0807">Transducer</keyword>
<keyword evidence="10" id="KW-1185">Reference proteome</keyword>
<evidence type="ECO:0000313" key="9">
    <source>
        <dbReference type="EMBL" id="KAJ9575695.1"/>
    </source>
</evidence>
<accession>A0AAD8E3A9</accession>
<protein>
    <submittedName>
        <fullName evidence="9">Uncharacterized protein</fullName>
    </submittedName>
</protein>
<keyword evidence="5" id="KW-1133">Transmembrane helix</keyword>
<feature type="non-terminal residue" evidence="9">
    <location>
        <position position="1"/>
    </location>
</feature>
<dbReference type="GO" id="GO:0007165">
    <property type="term" value="P:signal transduction"/>
    <property type="evidence" value="ECO:0007669"/>
    <property type="project" value="UniProtKB-KW"/>
</dbReference>
<dbReference type="GO" id="GO:0004984">
    <property type="term" value="F:olfactory receptor activity"/>
    <property type="evidence" value="ECO:0007669"/>
    <property type="project" value="InterPro"/>
</dbReference>
<evidence type="ECO:0000256" key="8">
    <source>
        <dbReference type="ARBA" id="ARBA00023224"/>
    </source>
</evidence>
<keyword evidence="6" id="KW-0472">Membrane</keyword>
<organism evidence="9 10">
    <name type="scientific">Diploptera punctata</name>
    <name type="common">Pacific beetle cockroach</name>
    <dbReference type="NCBI Taxonomy" id="6984"/>
    <lineage>
        <taxon>Eukaryota</taxon>
        <taxon>Metazoa</taxon>
        <taxon>Ecdysozoa</taxon>
        <taxon>Arthropoda</taxon>
        <taxon>Hexapoda</taxon>
        <taxon>Insecta</taxon>
        <taxon>Pterygota</taxon>
        <taxon>Neoptera</taxon>
        <taxon>Polyneoptera</taxon>
        <taxon>Dictyoptera</taxon>
        <taxon>Blattodea</taxon>
        <taxon>Blaberoidea</taxon>
        <taxon>Blaberidae</taxon>
        <taxon>Diplopterinae</taxon>
        <taxon>Diploptera</taxon>
    </lineage>
</organism>
<keyword evidence="2" id="KW-0716">Sensory transduction</keyword>
<evidence type="ECO:0000256" key="2">
    <source>
        <dbReference type="ARBA" id="ARBA00022606"/>
    </source>
</evidence>
<evidence type="ECO:0000256" key="1">
    <source>
        <dbReference type="ARBA" id="ARBA00004141"/>
    </source>
</evidence>
<reference evidence="9" key="1">
    <citation type="journal article" date="2023" name="IScience">
        <title>Live-bearing cockroach genome reveals convergent evolutionary mechanisms linked to viviparity in insects and beyond.</title>
        <authorList>
            <person name="Fouks B."/>
            <person name="Harrison M.C."/>
            <person name="Mikhailova A.A."/>
            <person name="Marchal E."/>
            <person name="English S."/>
            <person name="Carruthers M."/>
            <person name="Jennings E.C."/>
            <person name="Chiamaka E.L."/>
            <person name="Frigard R.A."/>
            <person name="Pippel M."/>
            <person name="Attardo G.M."/>
            <person name="Benoit J.B."/>
            <person name="Bornberg-Bauer E."/>
            <person name="Tobe S.S."/>
        </authorList>
    </citation>
    <scope>NUCLEOTIDE SEQUENCE</scope>
    <source>
        <strain evidence="9">Stay&amp;Tobe</strain>
    </source>
</reference>
<name>A0AAD8E3A9_DIPPU</name>
<keyword evidence="7" id="KW-0675">Receptor</keyword>
<proteinExistence type="predicted"/>
<dbReference type="Proteomes" id="UP001233999">
    <property type="component" value="Unassembled WGS sequence"/>
</dbReference>
<evidence type="ECO:0000256" key="3">
    <source>
        <dbReference type="ARBA" id="ARBA00022692"/>
    </source>
</evidence>
<dbReference type="Pfam" id="PF02949">
    <property type="entry name" value="7tm_6"/>
    <property type="match status" value="1"/>
</dbReference>
<evidence type="ECO:0000256" key="4">
    <source>
        <dbReference type="ARBA" id="ARBA00022725"/>
    </source>
</evidence>
<gene>
    <name evidence="9" type="ORF">L9F63_007454</name>
</gene>
<dbReference type="GO" id="GO:0016020">
    <property type="term" value="C:membrane"/>
    <property type="evidence" value="ECO:0007669"/>
    <property type="project" value="UniProtKB-SubCell"/>
</dbReference>
<dbReference type="InterPro" id="IPR004117">
    <property type="entry name" value="7tm6_olfct_rcpt"/>
</dbReference>
<sequence>VLIGKVWLPVNIQEPKTYIIMFVFQTIVYTFGPGVNIATDALIAGLLMHMCGEFHVLKYALRNLKRRALQLLQQDRYCTELSYELSGH</sequence>
<evidence type="ECO:0000256" key="7">
    <source>
        <dbReference type="ARBA" id="ARBA00023170"/>
    </source>
</evidence>
<evidence type="ECO:0000256" key="6">
    <source>
        <dbReference type="ARBA" id="ARBA00023136"/>
    </source>
</evidence>
<evidence type="ECO:0000256" key="5">
    <source>
        <dbReference type="ARBA" id="ARBA00022989"/>
    </source>
</evidence>
<reference evidence="9" key="2">
    <citation type="submission" date="2023-05" db="EMBL/GenBank/DDBJ databases">
        <authorList>
            <person name="Fouks B."/>
        </authorList>
    </citation>
    <scope>NUCLEOTIDE SEQUENCE</scope>
    <source>
        <strain evidence="9">Stay&amp;Tobe</strain>
        <tissue evidence="9">Testes</tissue>
    </source>
</reference>
<keyword evidence="4" id="KW-0552">Olfaction</keyword>
<keyword evidence="3" id="KW-0812">Transmembrane</keyword>
<dbReference type="GO" id="GO:0005549">
    <property type="term" value="F:odorant binding"/>
    <property type="evidence" value="ECO:0007669"/>
    <property type="project" value="InterPro"/>
</dbReference>
<evidence type="ECO:0000313" key="10">
    <source>
        <dbReference type="Proteomes" id="UP001233999"/>
    </source>
</evidence>
<comment type="subcellular location">
    <subcellularLocation>
        <location evidence="1">Membrane</location>
        <topology evidence="1">Multi-pass membrane protein</topology>
    </subcellularLocation>
</comment>